<evidence type="ECO:0000256" key="4">
    <source>
        <dbReference type="ARBA" id="ARBA00032690"/>
    </source>
</evidence>
<dbReference type="GO" id="GO:0071230">
    <property type="term" value="P:cellular response to amino acid stimulus"/>
    <property type="evidence" value="ECO:0007669"/>
    <property type="project" value="InterPro"/>
</dbReference>
<dbReference type="InterPro" id="IPR034601">
    <property type="entry name" value="LAMTOR4"/>
</dbReference>
<dbReference type="PANTHER" id="PTHR33967">
    <property type="entry name" value="RAGULATOR COMPLEX PROTEIN LAMTOR4"/>
    <property type="match status" value="1"/>
</dbReference>
<dbReference type="SUPFAM" id="SSF103196">
    <property type="entry name" value="Roadblock/LC7 domain"/>
    <property type="match status" value="1"/>
</dbReference>
<dbReference type="EMBL" id="GAPW01006324">
    <property type="protein sequence ID" value="JAC07274.1"/>
    <property type="molecule type" value="mRNA"/>
</dbReference>
<reference evidence="5" key="1">
    <citation type="journal article" date="2014" name="PLoS Negl. Trop. Dis.">
        <title>Identification and characterization of seminal fluid proteins in the Asian tiger mosquito, Aedes albopictus.</title>
        <authorList>
            <person name="Boes K.E."/>
            <person name="Ribeiro J.M."/>
            <person name="Wong A."/>
            <person name="Harrington L.C."/>
            <person name="Wolfner M.F."/>
            <person name="Sirot L.K."/>
        </authorList>
    </citation>
    <scope>NUCLEOTIDE SEQUENCE</scope>
    <source>
        <tissue evidence="5">Reproductive organs</tissue>
    </source>
</reference>
<comment type="subcellular location">
    <subcellularLocation>
        <location evidence="1">Lysosome</location>
    </subcellularLocation>
</comment>
<sequence length="108" mass="11811">MLELDTRPLPDQIGYLVMSEDGAVLASGGEMENDERSANIISGLLTLTESVDPAVFKKRSCKKISIVYEEHSYTICLSNKKIYVVKHRNSSHQNGAVGSDADGRNILA</sequence>
<dbReference type="PANTHER" id="PTHR33967:SF1">
    <property type="entry name" value="RAGULATOR COMPLEX PROTEIN LAMTOR4"/>
    <property type="match status" value="1"/>
</dbReference>
<dbReference type="VEuPathDB" id="VectorBase:AALFPA_050062"/>
<proteinExistence type="evidence at transcript level"/>
<evidence type="ECO:0000256" key="3">
    <source>
        <dbReference type="ARBA" id="ARBA00023228"/>
    </source>
</evidence>
<accession>A0A023EEY8</accession>
<evidence type="ECO:0000256" key="1">
    <source>
        <dbReference type="ARBA" id="ARBA00004371"/>
    </source>
</evidence>
<dbReference type="Gene3D" id="3.30.450.30">
    <property type="entry name" value="Dynein light chain 2a, cytoplasmic"/>
    <property type="match status" value="1"/>
</dbReference>
<evidence type="ECO:0000313" key="5">
    <source>
        <dbReference type="EMBL" id="JAC07274.1"/>
    </source>
</evidence>
<dbReference type="GO" id="GO:0071986">
    <property type="term" value="C:Ragulator complex"/>
    <property type="evidence" value="ECO:0007669"/>
    <property type="project" value="InterPro"/>
</dbReference>
<dbReference type="GO" id="GO:0032008">
    <property type="term" value="P:positive regulation of TOR signaling"/>
    <property type="evidence" value="ECO:0007669"/>
    <property type="project" value="InterPro"/>
</dbReference>
<evidence type="ECO:0000256" key="2">
    <source>
        <dbReference type="ARBA" id="ARBA00010627"/>
    </source>
</evidence>
<protein>
    <recommendedName>
        <fullName evidence="4">Late endosomal/lysosomal adaptor and MAPK and MTOR activator 4</fullName>
    </recommendedName>
</protein>
<comment type="similarity">
    <text evidence="2">Belongs to the LAMTOR4 family.</text>
</comment>
<organism evidence="5">
    <name type="scientific">Aedes albopictus</name>
    <name type="common">Asian tiger mosquito</name>
    <name type="synonym">Stegomyia albopicta</name>
    <dbReference type="NCBI Taxonomy" id="7160"/>
    <lineage>
        <taxon>Eukaryota</taxon>
        <taxon>Metazoa</taxon>
        <taxon>Ecdysozoa</taxon>
        <taxon>Arthropoda</taxon>
        <taxon>Hexapoda</taxon>
        <taxon>Insecta</taxon>
        <taxon>Pterygota</taxon>
        <taxon>Neoptera</taxon>
        <taxon>Endopterygota</taxon>
        <taxon>Diptera</taxon>
        <taxon>Nematocera</taxon>
        <taxon>Culicoidea</taxon>
        <taxon>Culicidae</taxon>
        <taxon>Culicinae</taxon>
        <taxon>Aedini</taxon>
        <taxon>Aedes</taxon>
        <taxon>Stegomyia</taxon>
    </lineage>
</organism>
<dbReference type="GO" id="GO:0005764">
    <property type="term" value="C:lysosome"/>
    <property type="evidence" value="ECO:0007669"/>
    <property type="project" value="UniProtKB-SubCell"/>
</dbReference>
<name>A0A023EEY8_AEDAL</name>
<keyword evidence="3" id="KW-0458">Lysosome</keyword>
<dbReference type="AlphaFoldDB" id="A0A023EEY8"/>
<dbReference type="VEuPathDB" id="VectorBase:AALC636_011454"/>
<dbReference type="VEuPathDB" id="VectorBase:AALF024646"/>
<dbReference type="GO" id="GO:0005085">
    <property type="term" value="F:guanyl-nucleotide exchange factor activity"/>
    <property type="evidence" value="ECO:0007669"/>
    <property type="project" value="TreeGrafter"/>
</dbReference>